<gene>
    <name evidence="1" type="ORF">C4F40_21290</name>
</gene>
<dbReference type="SUPFAM" id="SSF51126">
    <property type="entry name" value="Pectin lyase-like"/>
    <property type="match status" value="1"/>
</dbReference>
<organism evidence="1 2">
    <name type="scientific">Sphingobacterium pedocola</name>
    <dbReference type="NCBI Taxonomy" id="2082722"/>
    <lineage>
        <taxon>Bacteria</taxon>
        <taxon>Pseudomonadati</taxon>
        <taxon>Bacteroidota</taxon>
        <taxon>Sphingobacteriia</taxon>
        <taxon>Sphingobacteriales</taxon>
        <taxon>Sphingobacteriaceae</taxon>
        <taxon>Sphingobacterium</taxon>
    </lineage>
</organism>
<reference evidence="1 2" key="1">
    <citation type="submission" date="2018-02" db="EMBL/GenBank/DDBJ databases">
        <title>Sphingobacterium KA21.</title>
        <authorList>
            <person name="Vasarhelyi B.M."/>
            <person name="Deshmukh S."/>
            <person name="Balint B."/>
            <person name="Kukolya J."/>
        </authorList>
    </citation>
    <scope>NUCLEOTIDE SEQUENCE [LARGE SCALE GENOMIC DNA]</scope>
    <source>
        <strain evidence="1 2">Ka21</strain>
    </source>
</reference>
<dbReference type="EMBL" id="PSKQ01000027">
    <property type="protein sequence ID" value="MBE8723261.1"/>
    <property type="molecule type" value="Genomic_DNA"/>
</dbReference>
<evidence type="ECO:0008006" key="3">
    <source>
        <dbReference type="Google" id="ProtNLM"/>
    </source>
</evidence>
<accession>A0ABR9TD92</accession>
<sequence>MIYYMINSLRAVMCRKVMIFWPLVGLLFGLGSVGNAVADTDSLKRVIPVTEAGIFAERGAIYRLMNDITSTHSAVFLGNNVTLDLNGYTITYAKGDYEQIRNGGFEQGVIGWDMTKAPGAKVVSTKEVHAFVGDSLLSMLPDDEVVSSYVNLAYPNRSYYAMCGITGRYDKDRKTLEDNMIISVYVEDEAGELVYCQTSYMDTVVTSVPVERKTPRLGGGFVVAHLNGLPAGKYRVRIKADTDCLIDEVDIRPAFDVGIGIVGEAVPNGHNDHLFEGKYTAFFDYADDVRRTRPRKGTPQVKGGGTIVIKNGKIKNGTPGVMSWGVQSTAEDIKLVLENLEIESEGINSIAVDVPQATISKCVFRTNNPYIINRHGSQFHAVDLRGEKPSEVSYSSFFGGQGCLVLKGKGSSVYRNIFANRQTVTNHYSIAASGDSLRIYENRFEPEIGSGINVFRRQGVEIFDNYFKVSVAPPSCEYHLDYSTNGVRLADYGAVRGSEKGARFNKIYNNTFEIAAHRFDEYPDYVGMANAIFFSASAGDNEVYGNQVSVWHEDPEAKTIAHAFYIGNADGGMFERNTVVSNVTPIWVACPYGSAADIDLTMNTLVKHKDADLDFPAIRLGYKGARNPALNIAFRSNTLIGMPFTVEQVGEAEKDYLIRWTLDAKFVGTTGTGVSGVPVSVLDRQGSEVYRGASSVGGGLKVELTQTEVSGGVVVSNEPYKLVYPGGEQLIHLTENVKLKIEVKQ</sequence>
<evidence type="ECO:0000313" key="2">
    <source>
        <dbReference type="Proteomes" id="UP000618319"/>
    </source>
</evidence>
<dbReference type="Proteomes" id="UP000618319">
    <property type="component" value="Unassembled WGS sequence"/>
</dbReference>
<proteinExistence type="predicted"/>
<name>A0ABR9TD92_9SPHI</name>
<comment type="caution">
    <text evidence="1">The sequence shown here is derived from an EMBL/GenBank/DDBJ whole genome shotgun (WGS) entry which is preliminary data.</text>
</comment>
<keyword evidence="2" id="KW-1185">Reference proteome</keyword>
<dbReference type="InterPro" id="IPR011050">
    <property type="entry name" value="Pectin_lyase_fold/virulence"/>
</dbReference>
<evidence type="ECO:0000313" key="1">
    <source>
        <dbReference type="EMBL" id="MBE8723261.1"/>
    </source>
</evidence>
<protein>
    <recommendedName>
        <fullName evidence="3">Right handed beta helix domain-containing protein</fullName>
    </recommendedName>
</protein>